<feature type="compositionally biased region" description="Basic and acidic residues" evidence="1">
    <location>
        <begin position="58"/>
        <end position="68"/>
    </location>
</feature>
<feature type="compositionally biased region" description="Basic residues" evidence="1">
    <location>
        <begin position="45"/>
        <end position="57"/>
    </location>
</feature>
<proteinExistence type="predicted"/>
<keyword evidence="4" id="KW-1185">Reference proteome</keyword>
<dbReference type="PANTHER" id="PTHR34660">
    <property type="entry name" value="MYB-LIKE PROTEIN X"/>
    <property type="match status" value="1"/>
</dbReference>
<keyword evidence="2" id="KW-1133">Transmembrane helix</keyword>
<protein>
    <submittedName>
        <fullName evidence="3">Uncharacterized protein</fullName>
    </submittedName>
</protein>
<gene>
    <name evidence="3" type="ORF">CSSPTR1EN2_LOCUS5278</name>
</gene>
<keyword evidence="2" id="KW-0812">Transmembrane</keyword>
<dbReference type="Proteomes" id="UP001497512">
    <property type="component" value="Chromosome 12"/>
</dbReference>
<feature type="region of interest" description="Disordered" evidence="1">
    <location>
        <begin position="85"/>
        <end position="108"/>
    </location>
</feature>
<keyword evidence="2" id="KW-0472">Membrane</keyword>
<feature type="transmembrane region" description="Helical" evidence="2">
    <location>
        <begin position="16"/>
        <end position="39"/>
    </location>
</feature>
<evidence type="ECO:0000256" key="2">
    <source>
        <dbReference type="SAM" id="Phobius"/>
    </source>
</evidence>
<accession>A0ABP0TMR0</accession>
<evidence type="ECO:0000313" key="3">
    <source>
        <dbReference type="EMBL" id="CAK9200121.1"/>
    </source>
</evidence>
<feature type="region of interest" description="Disordered" evidence="1">
    <location>
        <begin position="45"/>
        <end position="73"/>
    </location>
</feature>
<reference evidence="3" key="1">
    <citation type="submission" date="2024-02" db="EMBL/GenBank/DDBJ databases">
        <authorList>
            <consortium name="ELIXIR-Norway"/>
            <consortium name="Elixir Norway"/>
        </authorList>
    </citation>
    <scope>NUCLEOTIDE SEQUENCE</scope>
</reference>
<dbReference type="EMBL" id="OZ019904">
    <property type="protein sequence ID" value="CAK9200121.1"/>
    <property type="molecule type" value="Genomic_DNA"/>
</dbReference>
<evidence type="ECO:0000256" key="1">
    <source>
        <dbReference type="SAM" id="MobiDB-lite"/>
    </source>
</evidence>
<name>A0ABP0TMR0_9BRYO</name>
<organism evidence="3 4">
    <name type="scientific">Sphagnum troendelagicum</name>
    <dbReference type="NCBI Taxonomy" id="128251"/>
    <lineage>
        <taxon>Eukaryota</taxon>
        <taxon>Viridiplantae</taxon>
        <taxon>Streptophyta</taxon>
        <taxon>Embryophyta</taxon>
        <taxon>Bryophyta</taxon>
        <taxon>Sphagnophytina</taxon>
        <taxon>Sphagnopsida</taxon>
        <taxon>Sphagnales</taxon>
        <taxon>Sphagnaceae</taxon>
        <taxon>Sphagnum</taxon>
    </lineage>
</organism>
<dbReference type="PANTHER" id="PTHR34660:SF3">
    <property type="entry name" value="RRM DOMAIN-CONTAINING PROTEIN"/>
    <property type="match status" value="1"/>
</dbReference>
<evidence type="ECO:0000313" key="4">
    <source>
        <dbReference type="Proteomes" id="UP001497512"/>
    </source>
</evidence>
<sequence length="187" mass="21417">MYIEEGSFPCGSTIPYPIFSLLLIPLSVKTMMYILLHLWGKGRQKERHKHKDKKKKDKAGDLNGEAHDSQWSSKLQRTDLVNNSLHKEKQNGRVQSESHPSAAFEQPFGKGETWDGRKALVLSERTSTISPLPLDCDEDWLFVQRPLKTHSEPKAEVDRDAEEPMVWAKAIYLPVVDIYALPYVVPY</sequence>